<dbReference type="Proteomes" id="UP000199223">
    <property type="component" value="Unassembled WGS sequence"/>
</dbReference>
<feature type="transmembrane region" description="Helical" evidence="10">
    <location>
        <begin position="191"/>
        <end position="212"/>
    </location>
</feature>
<evidence type="ECO:0000313" key="11">
    <source>
        <dbReference type="EMBL" id="SEI87287.1"/>
    </source>
</evidence>
<keyword evidence="12" id="KW-1185">Reference proteome</keyword>
<feature type="transmembrane region" description="Helical" evidence="10">
    <location>
        <begin position="356"/>
        <end position="373"/>
    </location>
</feature>
<accession>A0A1H6UCA2</accession>
<proteinExistence type="predicted"/>
<evidence type="ECO:0000256" key="1">
    <source>
        <dbReference type="ARBA" id="ARBA00004651"/>
    </source>
</evidence>
<evidence type="ECO:0000256" key="9">
    <source>
        <dbReference type="ARBA" id="ARBA00031636"/>
    </source>
</evidence>
<keyword evidence="6 10" id="KW-1133">Transmembrane helix</keyword>
<evidence type="ECO:0000256" key="6">
    <source>
        <dbReference type="ARBA" id="ARBA00022989"/>
    </source>
</evidence>
<dbReference type="InterPro" id="IPR048279">
    <property type="entry name" value="MdtK-like"/>
</dbReference>
<dbReference type="PIRSF" id="PIRSF006603">
    <property type="entry name" value="DinF"/>
    <property type="match status" value="1"/>
</dbReference>
<keyword evidence="4" id="KW-1003">Cell membrane</keyword>
<reference evidence="12" key="1">
    <citation type="submission" date="2016-10" db="EMBL/GenBank/DDBJ databases">
        <authorList>
            <person name="Varghese N."/>
            <person name="Submissions S."/>
        </authorList>
    </citation>
    <scope>NUCLEOTIDE SEQUENCE [LARGE SCALE GENOMIC DNA]</scope>
    <source>
        <strain evidence="12">CGMCC 1.10218</strain>
    </source>
</reference>
<feature type="transmembrane region" description="Helical" evidence="10">
    <location>
        <begin position="422"/>
        <end position="443"/>
    </location>
</feature>
<feature type="transmembrane region" description="Helical" evidence="10">
    <location>
        <begin position="22"/>
        <end position="44"/>
    </location>
</feature>
<feature type="transmembrane region" description="Helical" evidence="10">
    <location>
        <begin position="162"/>
        <end position="185"/>
    </location>
</feature>
<evidence type="ECO:0000256" key="4">
    <source>
        <dbReference type="ARBA" id="ARBA00022475"/>
    </source>
</evidence>
<name>A0A1H6UCA2_9DEIO</name>
<dbReference type="STRING" id="856736.SAMN04488058_102102"/>
<feature type="transmembrane region" description="Helical" evidence="10">
    <location>
        <begin position="318"/>
        <end position="336"/>
    </location>
</feature>
<evidence type="ECO:0000256" key="7">
    <source>
        <dbReference type="ARBA" id="ARBA00023065"/>
    </source>
</evidence>
<keyword evidence="5 10" id="KW-0812">Transmembrane</keyword>
<evidence type="ECO:0000313" key="12">
    <source>
        <dbReference type="Proteomes" id="UP000199223"/>
    </source>
</evidence>
<evidence type="ECO:0000256" key="10">
    <source>
        <dbReference type="SAM" id="Phobius"/>
    </source>
</evidence>
<keyword evidence="3" id="KW-0050">Antiport</keyword>
<dbReference type="RefSeq" id="WP_092263321.1">
    <property type="nucleotide sequence ID" value="NZ_FNZA01000002.1"/>
</dbReference>
<dbReference type="GO" id="GO:0005886">
    <property type="term" value="C:plasma membrane"/>
    <property type="evidence" value="ECO:0007669"/>
    <property type="project" value="UniProtKB-SubCell"/>
</dbReference>
<dbReference type="Pfam" id="PF01554">
    <property type="entry name" value="MatE"/>
    <property type="match status" value="2"/>
</dbReference>
<organism evidence="11 12">
    <name type="scientific">Deinococcus reticulitermitis</name>
    <dbReference type="NCBI Taxonomy" id="856736"/>
    <lineage>
        <taxon>Bacteria</taxon>
        <taxon>Thermotogati</taxon>
        <taxon>Deinococcota</taxon>
        <taxon>Deinococci</taxon>
        <taxon>Deinococcales</taxon>
        <taxon>Deinococcaceae</taxon>
        <taxon>Deinococcus</taxon>
    </lineage>
</organism>
<feature type="transmembrane region" description="Helical" evidence="10">
    <location>
        <begin position="242"/>
        <end position="265"/>
    </location>
</feature>
<dbReference type="EMBL" id="FNZA01000002">
    <property type="protein sequence ID" value="SEI87287.1"/>
    <property type="molecule type" value="Genomic_DNA"/>
</dbReference>
<dbReference type="InterPro" id="IPR050222">
    <property type="entry name" value="MATE_MdtK"/>
</dbReference>
<evidence type="ECO:0000256" key="2">
    <source>
        <dbReference type="ARBA" id="ARBA00022448"/>
    </source>
</evidence>
<keyword evidence="7" id="KW-0406">Ion transport</keyword>
<dbReference type="OrthoDB" id="9780160at2"/>
<dbReference type="InterPro" id="IPR002528">
    <property type="entry name" value="MATE_fam"/>
</dbReference>
<feature type="transmembrane region" description="Helical" evidence="10">
    <location>
        <begin position="98"/>
        <end position="117"/>
    </location>
</feature>
<comment type="subcellular location">
    <subcellularLocation>
        <location evidence="1">Cell membrane</location>
        <topology evidence="1">Multi-pass membrane protein</topology>
    </subcellularLocation>
</comment>
<sequence length="469" mass="47664">MTPADVSTPAELRALLRLAGPVVVSQFASNALSLIATAVIGRLGARELAAAAYANAAYYLVFIMLVGVMLSVAPRAAQAYGAGNGTGVALALRGGLRLAALLSAAALPLMWVLAAFLPRFAPDGVDSGLAAAYLRTYSLGMLPTLAFTALRGTLEGTGQPRAVTAVALGGVTWAALVGPALAFGLGPLPRLGLIGAAAASVSASWWMAALLWRPAQRRVRRGGGGGAAAQDVGAEVRALFRLGWPIGLTLGAEGGMFSVTTLLMARFGPDVLAAHTVTLQAITAMFMIPLGVASATGVRVGQAAGAGQFARARRAGMVGLGVSATVMLAFAALELLAPRTVLGVFVNVQDPANARLIATATAFLTIAALFQVVDGIQVTANGALRGLQDTRTPLLVSLLAYWVIGLGVGAWLAFSLSLGARGLWFGLTAGLSFAAAALVTRFLHHTRPGREARALRLSGDGSGAAPPSD</sequence>
<evidence type="ECO:0000256" key="5">
    <source>
        <dbReference type="ARBA" id="ARBA00022692"/>
    </source>
</evidence>
<gene>
    <name evidence="11" type="ORF">SAMN04488058_102102</name>
</gene>
<feature type="transmembrane region" description="Helical" evidence="10">
    <location>
        <begin position="56"/>
        <end position="77"/>
    </location>
</feature>
<dbReference type="GO" id="GO:0015297">
    <property type="term" value="F:antiporter activity"/>
    <property type="evidence" value="ECO:0007669"/>
    <property type="project" value="UniProtKB-KW"/>
</dbReference>
<dbReference type="CDD" id="cd13131">
    <property type="entry name" value="MATE_NorM_like"/>
    <property type="match status" value="1"/>
</dbReference>
<evidence type="ECO:0000256" key="3">
    <source>
        <dbReference type="ARBA" id="ARBA00022449"/>
    </source>
</evidence>
<dbReference type="GO" id="GO:0006811">
    <property type="term" value="P:monoatomic ion transport"/>
    <property type="evidence" value="ECO:0007669"/>
    <property type="project" value="UniProtKB-KW"/>
</dbReference>
<dbReference type="NCBIfam" id="TIGR00797">
    <property type="entry name" value="matE"/>
    <property type="match status" value="1"/>
</dbReference>
<dbReference type="PANTHER" id="PTHR43298">
    <property type="entry name" value="MULTIDRUG RESISTANCE PROTEIN NORM-RELATED"/>
    <property type="match status" value="1"/>
</dbReference>
<feature type="transmembrane region" description="Helical" evidence="10">
    <location>
        <begin position="277"/>
        <end position="298"/>
    </location>
</feature>
<keyword evidence="2" id="KW-0813">Transport</keyword>
<feature type="transmembrane region" description="Helical" evidence="10">
    <location>
        <begin position="394"/>
        <end position="416"/>
    </location>
</feature>
<dbReference type="AlphaFoldDB" id="A0A1H6UCA2"/>
<protein>
    <recommendedName>
        <fullName evidence="9">Multidrug-efflux transporter</fullName>
    </recommendedName>
</protein>
<dbReference type="GO" id="GO:0042910">
    <property type="term" value="F:xenobiotic transmembrane transporter activity"/>
    <property type="evidence" value="ECO:0007669"/>
    <property type="project" value="InterPro"/>
</dbReference>
<keyword evidence="8 10" id="KW-0472">Membrane</keyword>
<dbReference type="PANTHER" id="PTHR43298:SF2">
    <property type="entry name" value="FMN_FAD EXPORTER YEEO-RELATED"/>
    <property type="match status" value="1"/>
</dbReference>
<feature type="transmembrane region" description="Helical" evidence="10">
    <location>
        <begin position="129"/>
        <end position="150"/>
    </location>
</feature>
<evidence type="ECO:0000256" key="8">
    <source>
        <dbReference type="ARBA" id="ARBA00023136"/>
    </source>
</evidence>